<dbReference type="EMBL" id="SRYZ01000004">
    <property type="protein sequence ID" value="TGY08886.1"/>
    <property type="molecule type" value="Genomic_DNA"/>
</dbReference>
<dbReference type="Proteomes" id="UP000310532">
    <property type="component" value="Unassembled WGS sequence"/>
</dbReference>
<comment type="caution">
    <text evidence="1">The sequence shown here is derived from an EMBL/GenBank/DDBJ whole genome shotgun (WGS) entry which is preliminary data.</text>
</comment>
<reference evidence="1 2" key="1">
    <citation type="submission" date="2019-04" db="EMBL/GenBank/DDBJ databases">
        <title>Microbes associate with the intestines of laboratory mice.</title>
        <authorList>
            <person name="Navarre W."/>
            <person name="Wong E."/>
            <person name="Huang K."/>
            <person name="Tropini C."/>
            <person name="Ng K."/>
            <person name="Yu B."/>
        </authorList>
    </citation>
    <scope>NUCLEOTIDE SEQUENCE [LARGE SCALE GENOMIC DNA]</scope>
    <source>
        <strain evidence="1 2">NM69_E16B</strain>
    </source>
</reference>
<protein>
    <submittedName>
        <fullName evidence="1">Uncharacterized protein</fullName>
    </submittedName>
</protein>
<accession>A0A4S2B465</accession>
<sequence>MRKEILLIASLFMLGACSNDVEKDLKSNAEINNAELKITIAKNEDMLVFNSNEDFQNAISKLNAAPTVDL</sequence>
<dbReference type="AlphaFoldDB" id="A0A4S2B465"/>
<dbReference type="PROSITE" id="PS51257">
    <property type="entry name" value="PROKAR_LIPOPROTEIN"/>
    <property type="match status" value="1"/>
</dbReference>
<keyword evidence="2" id="KW-1185">Reference proteome</keyword>
<proteinExistence type="predicted"/>
<evidence type="ECO:0000313" key="1">
    <source>
        <dbReference type="EMBL" id="TGY08886.1"/>
    </source>
</evidence>
<dbReference type="RefSeq" id="WP_136009145.1">
    <property type="nucleotide sequence ID" value="NZ_SRYZ01000004.1"/>
</dbReference>
<evidence type="ECO:0000313" key="2">
    <source>
        <dbReference type="Proteomes" id="UP000310532"/>
    </source>
</evidence>
<organism evidence="1 2">
    <name type="scientific">Bacteroides muris</name>
    <name type="common">ex Afrizal et al. 2022</name>
    <dbReference type="NCBI Taxonomy" id="2516960"/>
    <lineage>
        <taxon>Bacteria</taxon>
        <taxon>Pseudomonadati</taxon>
        <taxon>Bacteroidota</taxon>
        <taxon>Bacteroidia</taxon>
        <taxon>Bacteroidales</taxon>
        <taxon>Bacteroidaceae</taxon>
        <taxon>Bacteroides</taxon>
    </lineage>
</organism>
<name>A0A4S2B465_9BACE</name>
<gene>
    <name evidence="1" type="ORF">E5355_03105</name>
</gene>